<protein>
    <recommendedName>
        <fullName evidence="4">F-box domain-containing protein</fullName>
    </recommendedName>
</protein>
<reference evidence="2 3" key="1">
    <citation type="journal article" date="2012" name="Science">
        <title>The Paleozoic origin of enzymatic lignin decomposition reconstructed from 31 fungal genomes.</title>
        <authorList>
            <person name="Floudas D."/>
            <person name="Binder M."/>
            <person name="Riley R."/>
            <person name="Barry K."/>
            <person name="Blanchette R.A."/>
            <person name="Henrissat B."/>
            <person name="Martinez A.T."/>
            <person name="Otillar R."/>
            <person name="Spatafora J.W."/>
            <person name="Yadav J.S."/>
            <person name="Aerts A."/>
            <person name="Benoit I."/>
            <person name="Boyd A."/>
            <person name="Carlson A."/>
            <person name="Copeland A."/>
            <person name="Coutinho P.M."/>
            <person name="de Vries R.P."/>
            <person name="Ferreira P."/>
            <person name="Findley K."/>
            <person name="Foster B."/>
            <person name="Gaskell J."/>
            <person name="Glotzer D."/>
            <person name="Gorecki P."/>
            <person name="Heitman J."/>
            <person name="Hesse C."/>
            <person name="Hori C."/>
            <person name="Igarashi K."/>
            <person name="Jurgens J.A."/>
            <person name="Kallen N."/>
            <person name="Kersten P."/>
            <person name="Kohler A."/>
            <person name="Kuees U."/>
            <person name="Kumar T.K.A."/>
            <person name="Kuo A."/>
            <person name="LaButti K."/>
            <person name="Larrondo L.F."/>
            <person name="Lindquist E."/>
            <person name="Ling A."/>
            <person name="Lombard V."/>
            <person name="Lucas S."/>
            <person name="Lundell T."/>
            <person name="Martin R."/>
            <person name="McLaughlin D.J."/>
            <person name="Morgenstern I."/>
            <person name="Morin E."/>
            <person name="Murat C."/>
            <person name="Nagy L.G."/>
            <person name="Nolan M."/>
            <person name="Ohm R.A."/>
            <person name="Patyshakuliyeva A."/>
            <person name="Rokas A."/>
            <person name="Ruiz-Duenas F.J."/>
            <person name="Sabat G."/>
            <person name="Salamov A."/>
            <person name="Samejima M."/>
            <person name="Schmutz J."/>
            <person name="Slot J.C."/>
            <person name="St John F."/>
            <person name="Stenlid J."/>
            <person name="Sun H."/>
            <person name="Sun S."/>
            <person name="Syed K."/>
            <person name="Tsang A."/>
            <person name="Wiebenga A."/>
            <person name="Young D."/>
            <person name="Pisabarro A."/>
            <person name="Eastwood D.C."/>
            <person name="Martin F."/>
            <person name="Cullen D."/>
            <person name="Grigoriev I.V."/>
            <person name="Hibbett D.S."/>
        </authorList>
    </citation>
    <scope>NUCLEOTIDE SEQUENCE [LARGE SCALE GENOMIC DNA]</scope>
    <source>
        <strain evidence="2 3">MD-104</strain>
    </source>
</reference>
<evidence type="ECO:0000313" key="3">
    <source>
        <dbReference type="Proteomes" id="UP000218811"/>
    </source>
</evidence>
<organism evidence="2 3">
    <name type="scientific">Wolfiporia cocos (strain MD-104)</name>
    <name type="common">Brown rot fungus</name>
    <dbReference type="NCBI Taxonomy" id="742152"/>
    <lineage>
        <taxon>Eukaryota</taxon>
        <taxon>Fungi</taxon>
        <taxon>Dikarya</taxon>
        <taxon>Basidiomycota</taxon>
        <taxon>Agaricomycotina</taxon>
        <taxon>Agaricomycetes</taxon>
        <taxon>Polyporales</taxon>
        <taxon>Phaeolaceae</taxon>
        <taxon>Wolfiporia</taxon>
    </lineage>
</organism>
<dbReference type="Proteomes" id="UP000218811">
    <property type="component" value="Unassembled WGS sequence"/>
</dbReference>
<keyword evidence="3" id="KW-1185">Reference proteome</keyword>
<proteinExistence type="predicted"/>
<dbReference type="OrthoDB" id="2020070at2759"/>
<dbReference type="STRING" id="742152.A0A2H3K225"/>
<gene>
    <name evidence="2" type="ORF">WOLCODRAFT_164969</name>
</gene>
<accession>A0A2H3K225</accession>
<name>A0A2H3K225_WOLCO</name>
<dbReference type="Gene3D" id="3.90.550.10">
    <property type="entry name" value="Spore Coat Polysaccharide Biosynthesis Protein SpsA, Chain A"/>
    <property type="match status" value="1"/>
</dbReference>
<evidence type="ECO:0000313" key="2">
    <source>
        <dbReference type="EMBL" id="PCH44188.1"/>
    </source>
</evidence>
<dbReference type="InterPro" id="IPR036047">
    <property type="entry name" value="F-box-like_dom_sf"/>
</dbReference>
<dbReference type="SUPFAM" id="SSF81383">
    <property type="entry name" value="F-box domain"/>
    <property type="match status" value="1"/>
</dbReference>
<dbReference type="SUPFAM" id="SSF53448">
    <property type="entry name" value="Nucleotide-diphospho-sugar transferases"/>
    <property type="match status" value="1"/>
</dbReference>
<dbReference type="InterPro" id="IPR029044">
    <property type="entry name" value="Nucleotide-diphossugar_trans"/>
</dbReference>
<dbReference type="AlphaFoldDB" id="A0A2H3K225"/>
<sequence length="973" mass="108699">MIVQLFINDAIAFDVEAQILRDIEWRPPKSPHEPLVSRRHAIPPQFSTETVASQIPIEIWEKILRYLRDEPETLGIAEEVCRGWYMPSRRLKRSGGTKHVGGAEDNLTLSGDAADRDRKRSIAHLGTFAAMFAGRQLPRLSWLLIIGGEWRTGTIHDSVFLGLSTFRLITRLSLYDLTLPSATVFLRLICALDGLNELHVRNLRLLDRRVPPASRRWQPSPDLKSLRLSFWDQPDELGALSPDAELQTSSGYATISYLLAARNCSDLQQLLHHAGKSLNRLRLFPLGSLSGGGPYDIQPLRNSATLTAAREANTDFVLILGDDGLNSIGARDRELLTLLEPFSTTIPIGSRGIVENDSDLSCVAASGVPRPVSFLLPPFIMPVDIIPPTALKEDEMYGVWRTLGKEISLRRSDGVGGYSVGSGDTSRSPWCKSHQDSHAGDTQTPPSLVGSSEMALINPVSAAPTNATCGVHLSALGTFLLVFGSFTELSNFSPAACRIRDEGHTVYALIISSANEQDHSGMQIESCGLGYDIFRQTNSTLQNLRHIVSWIDKQPSLPDVFITSFPSSVLPDDTLSISPLLDATPTVIRIPAADLPYCDWMSSLTVQELRSKHSLHWHTPQVDISVITNDRPRSLSRLLASLSNARYFGDTPDLRINLEQTADVETLRMVEGFQWGHGRVFLHRRVIHGGLLIAVVESWYPHSNDSYGLILEDDVEVSPLFYAWIKMTLLRYRYGHAKESSSQLFGISLYQQKNLELRPEGRHPFNARNAFAAIGIADPSTPYLSQIPCSWGAVYFPEHWREFHTYLSLRLSESVWDMDQVVVPGVRSNKWTRSWKKYFIELVYLRGYVMLYPNFADFVSLSTNHLEVGSHVKDVPFEAYLRKKKLFLLPLIRLPESPSYETGLIDLPGRSLPPYALLPTLDLLGLHATDEDLLERGQRRRTELTGCKSTVGNQHDAFDLLCVGEAGLDTLRK</sequence>
<feature type="compositionally biased region" description="Polar residues" evidence="1">
    <location>
        <begin position="440"/>
        <end position="450"/>
    </location>
</feature>
<feature type="region of interest" description="Disordered" evidence="1">
    <location>
        <begin position="414"/>
        <end position="450"/>
    </location>
</feature>
<evidence type="ECO:0000256" key="1">
    <source>
        <dbReference type="SAM" id="MobiDB-lite"/>
    </source>
</evidence>
<dbReference type="PANTHER" id="PTHR33604:SF3">
    <property type="entry name" value="OSJNBA0004B13.7 PROTEIN"/>
    <property type="match status" value="1"/>
</dbReference>
<dbReference type="PANTHER" id="PTHR33604">
    <property type="entry name" value="OSJNBA0004B13.7 PROTEIN"/>
    <property type="match status" value="1"/>
</dbReference>
<dbReference type="EMBL" id="KB468157">
    <property type="protein sequence ID" value="PCH44188.1"/>
    <property type="molecule type" value="Genomic_DNA"/>
</dbReference>
<evidence type="ECO:0008006" key="4">
    <source>
        <dbReference type="Google" id="ProtNLM"/>
    </source>
</evidence>